<dbReference type="Pfam" id="PF13180">
    <property type="entry name" value="PDZ_2"/>
    <property type="match status" value="1"/>
</dbReference>
<feature type="domain" description="PDZ" evidence="4">
    <location>
        <begin position="251"/>
        <end position="341"/>
    </location>
</feature>
<dbReference type="GO" id="GO:0006508">
    <property type="term" value="P:proteolysis"/>
    <property type="evidence" value="ECO:0007669"/>
    <property type="project" value="UniProtKB-KW"/>
</dbReference>
<dbReference type="GO" id="GO:0004252">
    <property type="term" value="F:serine-type endopeptidase activity"/>
    <property type="evidence" value="ECO:0007669"/>
    <property type="project" value="InterPro"/>
</dbReference>
<evidence type="ECO:0000313" key="5">
    <source>
        <dbReference type="EMBL" id="TSC96996.1"/>
    </source>
</evidence>
<dbReference type="AlphaFoldDB" id="A0A554LVV8"/>
<dbReference type="Gene3D" id="2.40.10.120">
    <property type="match status" value="1"/>
</dbReference>
<dbReference type="EMBL" id="VMGL01000023">
    <property type="protein sequence ID" value="TSC96996.1"/>
    <property type="molecule type" value="Genomic_DNA"/>
</dbReference>
<dbReference type="InterPro" id="IPR009003">
    <property type="entry name" value="Peptidase_S1_PA"/>
</dbReference>
<accession>A0A554LVV8</accession>
<organism evidence="5 6">
    <name type="scientific">Candidatus Berkelbacteria bacterium Licking1014_2</name>
    <dbReference type="NCBI Taxonomy" id="2017146"/>
    <lineage>
        <taxon>Bacteria</taxon>
        <taxon>Candidatus Berkelbacteria</taxon>
    </lineage>
</organism>
<dbReference type="InterPro" id="IPR001478">
    <property type="entry name" value="PDZ"/>
</dbReference>
<comment type="similarity">
    <text evidence="1">Belongs to the peptidase S1C family.</text>
</comment>
<protein>
    <submittedName>
        <fullName evidence="5">Protease Do</fullName>
    </submittedName>
</protein>
<dbReference type="PANTHER" id="PTHR22939:SF129">
    <property type="entry name" value="SERINE PROTEASE HTRA2, MITOCHONDRIAL"/>
    <property type="match status" value="1"/>
</dbReference>
<evidence type="ECO:0000256" key="1">
    <source>
        <dbReference type="ARBA" id="ARBA00010541"/>
    </source>
</evidence>
<keyword evidence="3" id="KW-0378">Hydrolase</keyword>
<sequence length="354" mass="37704">MIEKSPLLQKSLGLEKVGQIISEATNTKTEKVVVEESGIIIDTVKKVVPAVVSISTSENVQDFFGQIIEQQGAGTGFILTSDGLIITNKHVVSSEGAKYTVILNDGRSFPAEIKVRDPNNDFAILKIDGKNLPVMELGDSDKLQVGQWVIAIGNALGEFENTVTTGVLSAKNRNIITAGSGFSQEQLTGLLQTDAPINPGNSGGPLVNLKGQVIGINTAVADAQSIGFAIPINSIKKSIASFQKTGKIVRPYLGVRYLTITQDIAKTANLPVDYGVLVYHGNQLGATAVANGSPADKAGIVENDIITEINGQRLDEKHPLPTVLAQFDPGQEIELTVIHKGETKKIKLTLTEYP</sequence>
<dbReference type="InterPro" id="IPR036034">
    <property type="entry name" value="PDZ_sf"/>
</dbReference>
<dbReference type="SMART" id="SM00228">
    <property type="entry name" value="PDZ"/>
    <property type="match status" value="1"/>
</dbReference>
<dbReference type="PANTHER" id="PTHR22939">
    <property type="entry name" value="SERINE PROTEASE FAMILY S1C HTRA-RELATED"/>
    <property type="match status" value="1"/>
</dbReference>
<comment type="caution">
    <text evidence="5">The sequence shown here is derived from an EMBL/GenBank/DDBJ whole genome shotgun (WGS) entry which is preliminary data.</text>
</comment>
<name>A0A554LVV8_9BACT</name>
<gene>
    <name evidence="5" type="ORF">CEN88_237</name>
</gene>
<dbReference type="Gene3D" id="2.30.42.10">
    <property type="match status" value="1"/>
</dbReference>
<dbReference type="Proteomes" id="UP000318711">
    <property type="component" value="Unassembled WGS sequence"/>
</dbReference>
<evidence type="ECO:0000313" key="6">
    <source>
        <dbReference type="Proteomes" id="UP000318711"/>
    </source>
</evidence>
<reference evidence="5 6" key="1">
    <citation type="submission" date="2017-07" db="EMBL/GenBank/DDBJ databases">
        <title>Mechanisms for carbon and nitrogen cycling indicate functional differentiation within the Candidate Phyla Radiation.</title>
        <authorList>
            <person name="Danczak R.E."/>
            <person name="Johnston M.D."/>
            <person name="Kenah C."/>
            <person name="Slattery M."/>
            <person name="Wrighton K.C."/>
            <person name="Wilkins M.J."/>
        </authorList>
    </citation>
    <scope>NUCLEOTIDE SEQUENCE [LARGE SCALE GENOMIC DNA]</scope>
    <source>
        <strain evidence="5">Licking1014_2</strain>
    </source>
</reference>
<evidence type="ECO:0000256" key="3">
    <source>
        <dbReference type="ARBA" id="ARBA00022801"/>
    </source>
</evidence>
<dbReference type="CDD" id="cd06779">
    <property type="entry name" value="cpPDZ_Deg_HtrA-like"/>
    <property type="match status" value="1"/>
</dbReference>
<proteinExistence type="inferred from homology"/>
<dbReference type="InterPro" id="IPR001940">
    <property type="entry name" value="Peptidase_S1C"/>
</dbReference>
<dbReference type="PRINTS" id="PR00834">
    <property type="entry name" value="PROTEASES2C"/>
</dbReference>
<feature type="non-terminal residue" evidence="5">
    <location>
        <position position="354"/>
    </location>
</feature>
<dbReference type="SUPFAM" id="SSF50156">
    <property type="entry name" value="PDZ domain-like"/>
    <property type="match status" value="1"/>
</dbReference>
<evidence type="ECO:0000256" key="2">
    <source>
        <dbReference type="ARBA" id="ARBA00022670"/>
    </source>
</evidence>
<keyword evidence="2 5" id="KW-0645">Protease</keyword>
<dbReference type="Pfam" id="PF13365">
    <property type="entry name" value="Trypsin_2"/>
    <property type="match status" value="1"/>
</dbReference>
<dbReference type="SUPFAM" id="SSF50494">
    <property type="entry name" value="Trypsin-like serine proteases"/>
    <property type="match status" value="1"/>
</dbReference>
<evidence type="ECO:0000259" key="4">
    <source>
        <dbReference type="SMART" id="SM00228"/>
    </source>
</evidence>